<evidence type="ECO:0008006" key="4">
    <source>
        <dbReference type="Google" id="ProtNLM"/>
    </source>
</evidence>
<name>A0A7C9H498_9FIRM</name>
<feature type="transmembrane region" description="Helical" evidence="1">
    <location>
        <begin position="12"/>
        <end position="33"/>
    </location>
</feature>
<keyword evidence="1" id="KW-1133">Transmembrane helix</keyword>
<dbReference type="RefSeq" id="WP_154301227.1">
    <property type="nucleotide sequence ID" value="NZ_DAWDXY010000055.1"/>
</dbReference>
<dbReference type="Proteomes" id="UP000481964">
    <property type="component" value="Unassembled WGS sequence"/>
</dbReference>
<keyword evidence="1" id="KW-0812">Transmembrane</keyword>
<organism evidence="2 3">
    <name type="scientific">Lachnospira eligens</name>
    <dbReference type="NCBI Taxonomy" id="39485"/>
    <lineage>
        <taxon>Bacteria</taxon>
        <taxon>Bacillati</taxon>
        <taxon>Bacillota</taxon>
        <taxon>Clostridia</taxon>
        <taxon>Lachnospirales</taxon>
        <taxon>Lachnospiraceae</taxon>
        <taxon>Lachnospira</taxon>
    </lineage>
</organism>
<proteinExistence type="predicted"/>
<gene>
    <name evidence="2" type="ORF">GKE48_12650</name>
</gene>
<reference evidence="2 3" key="1">
    <citation type="journal article" date="2019" name="Nat. Med.">
        <title>A library of human gut bacterial isolates paired with longitudinal multiomics data enables mechanistic microbiome research.</title>
        <authorList>
            <person name="Poyet M."/>
            <person name="Groussin M."/>
            <person name="Gibbons S.M."/>
            <person name="Avila-Pacheco J."/>
            <person name="Jiang X."/>
            <person name="Kearney S.M."/>
            <person name="Perrotta A.R."/>
            <person name="Berdy B."/>
            <person name="Zhao S."/>
            <person name="Lieberman T.D."/>
            <person name="Swanson P.K."/>
            <person name="Smith M."/>
            <person name="Roesemann S."/>
            <person name="Alexander J.E."/>
            <person name="Rich S.A."/>
            <person name="Livny J."/>
            <person name="Vlamakis H."/>
            <person name="Clish C."/>
            <person name="Bullock K."/>
            <person name="Deik A."/>
            <person name="Scott J."/>
            <person name="Pierce K.A."/>
            <person name="Xavier R.J."/>
            <person name="Alm E.J."/>
        </authorList>
    </citation>
    <scope>NUCLEOTIDE SEQUENCE [LARGE SCALE GENOMIC DNA]</scope>
    <source>
        <strain evidence="2 3">BIOML-A1</strain>
    </source>
</reference>
<keyword evidence="1" id="KW-0472">Membrane</keyword>
<dbReference type="AlphaFoldDB" id="A0A7C9H498"/>
<evidence type="ECO:0000313" key="3">
    <source>
        <dbReference type="Proteomes" id="UP000481964"/>
    </source>
</evidence>
<evidence type="ECO:0000313" key="2">
    <source>
        <dbReference type="EMBL" id="MSC58283.1"/>
    </source>
</evidence>
<feature type="transmembrane region" description="Helical" evidence="1">
    <location>
        <begin position="58"/>
        <end position="83"/>
    </location>
</feature>
<accession>A0A7C9H498</accession>
<sequence length="150" mass="17123">MFENAGTKALSIVKVYVVFELIATFIIGLVYSIQRATPDKYSMYYEYSDTSNFKTGTFFLSLLVLALILFFEYVMGIFMVAFCQMMEDVHSMKEEKVASECKYNDNGVLKSEEERENEIISNGGWKCPDCNRIHPAYETSCVCGRNKGTD</sequence>
<protein>
    <recommendedName>
        <fullName evidence="4">RanBP2-type domain-containing protein</fullName>
    </recommendedName>
</protein>
<comment type="caution">
    <text evidence="2">The sequence shown here is derived from an EMBL/GenBank/DDBJ whole genome shotgun (WGS) entry which is preliminary data.</text>
</comment>
<dbReference type="EMBL" id="WKRD01000010">
    <property type="protein sequence ID" value="MSC58283.1"/>
    <property type="molecule type" value="Genomic_DNA"/>
</dbReference>
<evidence type="ECO:0000256" key="1">
    <source>
        <dbReference type="SAM" id="Phobius"/>
    </source>
</evidence>